<evidence type="ECO:0000256" key="1">
    <source>
        <dbReference type="ARBA" id="ARBA00004370"/>
    </source>
</evidence>
<dbReference type="Proteomes" id="UP001165289">
    <property type="component" value="Unassembled WGS sequence"/>
</dbReference>
<keyword evidence="4 6" id="KW-1133">Transmembrane helix</keyword>
<accession>A0AAV7K6T1</accession>
<dbReference type="PANTHER" id="PTHR13193">
    <property type="entry name" value="CGI-140"/>
    <property type="match status" value="1"/>
</dbReference>
<organism evidence="7 8">
    <name type="scientific">Oopsacas minuta</name>
    <dbReference type="NCBI Taxonomy" id="111878"/>
    <lineage>
        <taxon>Eukaryota</taxon>
        <taxon>Metazoa</taxon>
        <taxon>Porifera</taxon>
        <taxon>Hexactinellida</taxon>
        <taxon>Hexasterophora</taxon>
        <taxon>Lyssacinosida</taxon>
        <taxon>Leucopsacidae</taxon>
        <taxon>Oopsacas</taxon>
    </lineage>
</organism>
<dbReference type="AlphaFoldDB" id="A0AAV7K6T1"/>
<dbReference type="Pfam" id="PF03669">
    <property type="entry name" value="ASTER"/>
    <property type="match status" value="1"/>
</dbReference>
<keyword evidence="5 6" id="KW-0472">Membrane</keyword>
<proteinExistence type="inferred from homology"/>
<evidence type="ECO:0000256" key="6">
    <source>
        <dbReference type="SAM" id="Phobius"/>
    </source>
</evidence>
<sequence length="82" mass="9357">MDGTIGSDPRRPQKVKTYDFVKDPPEGITSNDILSFMGLIFSVLGLLLKIKYICWLAVYCVMIHFCNSSYREEGKQTFSLVM</sequence>
<protein>
    <submittedName>
        <fullName evidence="7">WD repeat domain 83 opposite strand L homeolog</fullName>
    </submittedName>
</protein>
<evidence type="ECO:0000256" key="5">
    <source>
        <dbReference type="ARBA" id="ARBA00023136"/>
    </source>
</evidence>
<keyword evidence="3 6" id="KW-0812">Transmembrane</keyword>
<reference evidence="7 8" key="1">
    <citation type="journal article" date="2023" name="BMC Biol.">
        <title>The compact genome of the sponge Oopsacas minuta (Hexactinellida) is lacking key metazoan core genes.</title>
        <authorList>
            <person name="Santini S."/>
            <person name="Schenkelaars Q."/>
            <person name="Jourda C."/>
            <person name="Duchesne M."/>
            <person name="Belahbib H."/>
            <person name="Rocher C."/>
            <person name="Selva M."/>
            <person name="Riesgo A."/>
            <person name="Vervoort M."/>
            <person name="Leys S.P."/>
            <person name="Kodjabachian L."/>
            <person name="Le Bivic A."/>
            <person name="Borchiellini C."/>
            <person name="Claverie J.M."/>
            <person name="Renard E."/>
        </authorList>
    </citation>
    <scope>NUCLEOTIDE SEQUENCE [LARGE SCALE GENOMIC DNA]</scope>
    <source>
        <strain evidence="7">SPO-2</strain>
    </source>
</reference>
<dbReference type="InterPro" id="IPR005351">
    <property type="entry name" value="ASTER"/>
</dbReference>
<gene>
    <name evidence="7" type="ORF">LOD99_16273</name>
</gene>
<keyword evidence="8" id="KW-1185">Reference proteome</keyword>
<feature type="transmembrane region" description="Helical" evidence="6">
    <location>
        <begin position="33"/>
        <end position="61"/>
    </location>
</feature>
<evidence type="ECO:0000313" key="7">
    <source>
        <dbReference type="EMBL" id="KAI6656972.1"/>
    </source>
</evidence>
<comment type="subcellular location">
    <subcellularLocation>
        <location evidence="1">Membrane</location>
    </subcellularLocation>
</comment>
<dbReference type="PANTHER" id="PTHR13193:SF0">
    <property type="entry name" value="PAT COMPLEX SUBUNIT ASTERIX"/>
    <property type="match status" value="1"/>
</dbReference>
<evidence type="ECO:0000256" key="4">
    <source>
        <dbReference type="ARBA" id="ARBA00022989"/>
    </source>
</evidence>
<dbReference type="GO" id="GO:0044183">
    <property type="term" value="F:protein folding chaperone"/>
    <property type="evidence" value="ECO:0007669"/>
    <property type="project" value="InterPro"/>
</dbReference>
<evidence type="ECO:0000313" key="8">
    <source>
        <dbReference type="Proteomes" id="UP001165289"/>
    </source>
</evidence>
<dbReference type="GO" id="GO:0005789">
    <property type="term" value="C:endoplasmic reticulum membrane"/>
    <property type="evidence" value="ECO:0007669"/>
    <property type="project" value="InterPro"/>
</dbReference>
<dbReference type="GO" id="GO:0045048">
    <property type="term" value="P:protein insertion into ER membrane"/>
    <property type="evidence" value="ECO:0007669"/>
    <property type="project" value="InterPro"/>
</dbReference>
<evidence type="ECO:0000256" key="2">
    <source>
        <dbReference type="ARBA" id="ARBA00009066"/>
    </source>
</evidence>
<comment type="caution">
    <text evidence="7">The sequence shown here is derived from an EMBL/GenBank/DDBJ whole genome shotgun (WGS) entry which is preliminary data.</text>
</comment>
<evidence type="ECO:0000256" key="3">
    <source>
        <dbReference type="ARBA" id="ARBA00022692"/>
    </source>
</evidence>
<comment type="similarity">
    <text evidence="2">Belongs to the Asterix family.</text>
</comment>
<dbReference type="EMBL" id="JAKMXF010000133">
    <property type="protein sequence ID" value="KAI6656972.1"/>
    <property type="molecule type" value="Genomic_DNA"/>
</dbReference>
<name>A0AAV7K6T1_9METZ</name>